<evidence type="ECO:0000256" key="3">
    <source>
        <dbReference type="PROSITE-ProRule" id="PRU00023"/>
    </source>
</evidence>
<dbReference type="STRING" id="400682.A0A1X7T2W4"/>
<dbReference type="AlphaFoldDB" id="A0A1X7T2W4"/>
<accession>A0A1X7T2W4</accession>
<keyword evidence="2 3" id="KW-0040">ANK repeat</keyword>
<dbReference type="OrthoDB" id="426293at2759"/>
<dbReference type="SUPFAM" id="SSF48403">
    <property type="entry name" value="Ankyrin repeat"/>
    <property type="match status" value="1"/>
</dbReference>
<name>A0A1X7T2W4_AMPQE</name>
<dbReference type="Gene3D" id="1.25.40.20">
    <property type="entry name" value="Ankyrin repeat-containing domain"/>
    <property type="match status" value="1"/>
</dbReference>
<dbReference type="EnsemblMetazoa" id="Aqu2.1.08569_001">
    <property type="protein sequence ID" value="Aqu2.1.08569_001"/>
    <property type="gene ID" value="Aqu2.1.08569"/>
</dbReference>
<dbReference type="PROSITE" id="PS50088">
    <property type="entry name" value="ANK_REPEAT"/>
    <property type="match status" value="1"/>
</dbReference>
<evidence type="ECO:0000313" key="4">
    <source>
        <dbReference type="EnsemblMetazoa" id="Aqu2.1.08569_001"/>
    </source>
</evidence>
<dbReference type="PROSITE" id="PS50297">
    <property type="entry name" value="ANK_REP_REGION"/>
    <property type="match status" value="1"/>
</dbReference>
<organism evidence="4">
    <name type="scientific">Amphimedon queenslandica</name>
    <name type="common">Sponge</name>
    <dbReference type="NCBI Taxonomy" id="400682"/>
    <lineage>
        <taxon>Eukaryota</taxon>
        <taxon>Metazoa</taxon>
        <taxon>Porifera</taxon>
        <taxon>Demospongiae</taxon>
        <taxon>Heteroscleromorpha</taxon>
        <taxon>Haplosclerida</taxon>
        <taxon>Niphatidae</taxon>
        <taxon>Amphimedon</taxon>
    </lineage>
</organism>
<sequence>MLKVPEVKSMRLRARILLWAKIQDQLLWDAAQVGNIQGMKTALSNGADINWKNSNCRKHCIHFYCAIDDTHSPFFLVFNMTPLHIAAIENKINAVQWLLSKGATVDSRDDTGRTALDWAEEYRHSDIVTLLRVHS</sequence>
<dbReference type="InterPro" id="IPR002110">
    <property type="entry name" value="Ankyrin_rpt"/>
</dbReference>
<feature type="repeat" description="ANK" evidence="3">
    <location>
        <begin position="78"/>
        <end position="110"/>
    </location>
</feature>
<dbReference type="SMART" id="SM00248">
    <property type="entry name" value="ANK"/>
    <property type="match status" value="2"/>
</dbReference>
<dbReference type="Pfam" id="PF12796">
    <property type="entry name" value="Ank_2"/>
    <property type="match status" value="1"/>
</dbReference>
<keyword evidence="1" id="KW-0677">Repeat</keyword>
<evidence type="ECO:0000256" key="2">
    <source>
        <dbReference type="ARBA" id="ARBA00023043"/>
    </source>
</evidence>
<reference evidence="4" key="1">
    <citation type="submission" date="2017-05" db="UniProtKB">
        <authorList>
            <consortium name="EnsemblMetazoa"/>
        </authorList>
    </citation>
    <scope>IDENTIFICATION</scope>
</reference>
<evidence type="ECO:0000256" key="1">
    <source>
        <dbReference type="ARBA" id="ARBA00022737"/>
    </source>
</evidence>
<proteinExistence type="predicted"/>
<dbReference type="InParanoid" id="A0A1X7T2W4"/>
<protein>
    <submittedName>
        <fullName evidence="4">Uncharacterized protein</fullName>
    </submittedName>
</protein>
<dbReference type="PANTHER" id="PTHR24171">
    <property type="entry name" value="ANKYRIN REPEAT DOMAIN-CONTAINING PROTEIN 39-RELATED"/>
    <property type="match status" value="1"/>
</dbReference>
<dbReference type="InterPro" id="IPR036770">
    <property type="entry name" value="Ankyrin_rpt-contain_sf"/>
</dbReference>